<evidence type="ECO:0000313" key="2">
    <source>
        <dbReference type="Proteomes" id="UP001148662"/>
    </source>
</evidence>
<keyword evidence="2" id="KW-1185">Reference proteome</keyword>
<accession>A0ACC1RL03</accession>
<reference evidence="1" key="1">
    <citation type="submission" date="2022-07" db="EMBL/GenBank/DDBJ databases">
        <title>Genome Sequence of Phlebia brevispora.</title>
        <authorList>
            <person name="Buettner E."/>
        </authorList>
    </citation>
    <scope>NUCLEOTIDE SEQUENCE</scope>
    <source>
        <strain evidence="1">MPL23</strain>
    </source>
</reference>
<protein>
    <submittedName>
        <fullName evidence="1">Uncharacterized protein</fullName>
    </submittedName>
</protein>
<evidence type="ECO:0000313" key="1">
    <source>
        <dbReference type="EMBL" id="KAJ3520982.1"/>
    </source>
</evidence>
<gene>
    <name evidence="1" type="ORF">NM688_g9082</name>
</gene>
<name>A0ACC1RL03_9APHY</name>
<comment type="caution">
    <text evidence="1">The sequence shown here is derived from an EMBL/GenBank/DDBJ whole genome shotgun (WGS) entry which is preliminary data.</text>
</comment>
<proteinExistence type="predicted"/>
<sequence>MAGNTRGTGRALRPRTSTHTSTPKETRRKSAPSRAKSVPASSSKAPVSERLDCVLLTPRNKRRQSLGEGEGEGASSSRASSTSQPTPSRLSAARGTKLGQFLDAKNEKNASRKRKRASSPLPPESIADTTDDQLIPTLKIDHPRFVDTGLPTPASSQISATHSGNPGLALGNGDIMVARKTGVYSAGILRTISMEHSSGSDNDKEMDTPRETTSANPETRVPPRAPPKKLWGKNSEEKKT</sequence>
<organism evidence="1 2">
    <name type="scientific">Phlebia brevispora</name>
    <dbReference type="NCBI Taxonomy" id="194682"/>
    <lineage>
        <taxon>Eukaryota</taxon>
        <taxon>Fungi</taxon>
        <taxon>Dikarya</taxon>
        <taxon>Basidiomycota</taxon>
        <taxon>Agaricomycotina</taxon>
        <taxon>Agaricomycetes</taxon>
        <taxon>Polyporales</taxon>
        <taxon>Meruliaceae</taxon>
        <taxon>Phlebia</taxon>
    </lineage>
</organism>
<dbReference type="EMBL" id="JANHOG010002682">
    <property type="protein sequence ID" value="KAJ3520982.1"/>
    <property type="molecule type" value="Genomic_DNA"/>
</dbReference>
<dbReference type="Proteomes" id="UP001148662">
    <property type="component" value="Unassembled WGS sequence"/>
</dbReference>